<dbReference type="AlphaFoldDB" id="A0A8J7YV36"/>
<organism evidence="2 3">
    <name type="scientific">Candidatus Altarchaeum hamiconexum</name>
    <dbReference type="NCBI Taxonomy" id="1803513"/>
    <lineage>
        <taxon>Archaea</taxon>
        <taxon>Candidatus Altarchaeota</taxon>
        <taxon>Candidatus Altiarchaeia</taxon>
        <taxon>Candidatus Altarchaeales</taxon>
        <taxon>Candidatus Altarchaeaceae</taxon>
        <taxon>Candidatus Altarchaeum</taxon>
    </lineage>
</organism>
<dbReference type="EMBL" id="JAACVF010000009">
    <property type="protein sequence ID" value="NCN64531.1"/>
    <property type="molecule type" value="Genomic_DNA"/>
</dbReference>
<name>A0A8J7YV36_9ARCH</name>
<dbReference type="EMBL" id="JAACQH010000095">
    <property type="protein sequence ID" value="NCS91649.1"/>
    <property type="molecule type" value="Genomic_DNA"/>
</dbReference>
<evidence type="ECO:0000313" key="1">
    <source>
        <dbReference type="EMBL" id="NCN64531.1"/>
    </source>
</evidence>
<proteinExistence type="predicted"/>
<evidence type="ECO:0000313" key="2">
    <source>
        <dbReference type="EMBL" id="NCS91649.1"/>
    </source>
</evidence>
<dbReference type="Proteomes" id="UP000738826">
    <property type="component" value="Unassembled WGS sequence"/>
</dbReference>
<evidence type="ECO:0000313" key="3">
    <source>
        <dbReference type="Proteomes" id="UP000738826"/>
    </source>
</evidence>
<accession>A0A8J7YV36</accession>
<sequence>MTLSRIQHIFNPTMHNEIDDLRVKYERMEMEIGVIKRVLKVPVDTVV</sequence>
<dbReference type="Proteomes" id="UP000768163">
    <property type="component" value="Unassembled WGS sequence"/>
</dbReference>
<reference evidence="2" key="1">
    <citation type="submission" date="2019-11" db="EMBL/GenBank/DDBJ databases">
        <title>Lipid analysis of CO2-rich subsurface aquifers suggests an autotrophy-based deep biosphere with lysolipids enriched in CPR bacteria.</title>
        <authorList>
            <person name="Probst A.J."/>
            <person name="Elling F.J."/>
            <person name="Castelle C.J."/>
            <person name="Zhu Q."/>
            <person name="Elvert M."/>
            <person name="Birarda G."/>
            <person name="Holman H.-Y."/>
            <person name="Lane K.R."/>
            <person name="Ladd B."/>
            <person name="Ryan M.C."/>
            <person name="Woyke T."/>
            <person name="Hinrichs K.-U."/>
            <person name="Banfield J.F."/>
        </authorList>
    </citation>
    <scope>NUCLEOTIDE SEQUENCE</scope>
    <source>
        <strain evidence="1">CG_2015-01_33_1645</strain>
        <strain evidence="2">CG_2015-04_33_537</strain>
    </source>
</reference>
<gene>
    <name evidence="2" type="ORF">GW779_04465</name>
    <name evidence="1" type="ORF">GW910_00410</name>
</gene>
<comment type="caution">
    <text evidence="2">The sequence shown here is derived from an EMBL/GenBank/DDBJ whole genome shotgun (WGS) entry which is preliminary data.</text>
</comment>
<protein>
    <submittedName>
        <fullName evidence="2">Uncharacterized protein</fullName>
    </submittedName>
</protein>